<evidence type="ECO:0000256" key="4">
    <source>
        <dbReference type="ARBA" id="ARBA00022691"/>
    </source>
</evidence>
<keyword evidence="5" id="KW-0443">Lipid metabolism</keyword>
<evidence type="ECO:0000256" key="7">
    <source>
        <dbReference type="SAM" id="MobiDB-lite"/>
    </source>
</evidence>
<dbReference type="Proteomes" id="UP000183649">
    <property type="component" value="Unassembled WGS sequence"/>
</dbReference>
<dbReference type="SUPFAM" id="SSF53335">
    <property type="entry name" value="S-adenosyl-L-methionine-dependent methyltransferases"/>
    <property type="match status" value="1"/>
</dbReference>
<dbReference type="InterPro" id="IPR050723">
    <property type="entry name" value="CFA/CMAS"/>
</dbReference>
<proteinExistence type="inferred from homology"/>
<keyword evidence="4" id="KW-0949">S-adenosyl-L-methionine</keyword>
<dbReference type="OrthoDB" id="9782855at2"/>
<dbReference type="RefSeq" id="WP_055449027.1">
    <property type="nucleotide sequence ID" value="NZ_CYHF01000001.1"/>
</dbReference>
<dbReference type="EMBL" id="CYHF01000001">
    <property type="protein sequence ID" value="CUA92934.1"/>
    <property type="molecule type" value="Genomic_DNA"/>
</dbReference>
<feature type="region of interest" description="Disordered" evidence="7">
    <location>
        <begin position="1"/>
        <end position="26"/>
    </location>
</feature>
<comment type="similarity">
    <text evidence="1">Belongs to the CFA/CMAS family.</text>
</comment>
<dbReference type="InterPro" id="IPR029063">
    <property type="entry name" value="SAM-dependent_MTases_sf"/>
</dbReference>
<evidence type="ECO:0000256" key="5">
    <source>
        <dbReference type="ARBA" id="ARBA00023098"/>
    </source>
</evidence>
<dbReference type="Pfam" id="PF02353">
    <property type="entry name" value="CMAS"/>
    <property type="match status" value="1"/>
</dbReference>
<dbReference type="PANTHER" id="PTHR43667">
    <property type="entry name" value="CYCLOPROPANE-FATTY-ACYL-PHOSPHOLIPID SYNTHASE"/>
    <property type="match status" value="1"/>
</dbReference>
<sequence>MSASDRTLSSLSPAPAGMSAASRRRPKPPLAARGVLRLLERLQIGRLDLFGPDGVWRHYGHDTGGLHAQVTLHDWRVMAEVLRRGDIAFAEAWMRRAWDTPDLPALLELLVANRDIIARALHGSALARLPDRIRHLLRRNSRAGSRDNIHAHYDIGNAFYRLWLDPSMTYSSALFSGNAAQTLEQAQTAKYERVLDQLQLQPGARVLEIGCGWGGLAEVGQQHGLHMDGITLSTEQLAYARDRLAGGSPRPRLELCDYRDLDRLAPPEGYDGIASIEMFEAVGEAYWPGFFRALSRHLKPGGRACIQTITIADDLFADYRRGTDFIQRYIFPGGMLPSRMAFIAQAEAAGLEVVEELAFGTDYARTLALWRERFTAQLDAVRAQGFDDRFVRLWTFYLAYCEAGFSRGSTNVWQFTLRHARPQ</sequence>
<dbReference type="Gene3D" id="3.40.50.150">
    <property type="entry name" value="Vaccinia Virus protein VP39"/>
    <property type="match status" value="1"/>
</dbReference>
<dbReference type="STRING" id="339866.GCA_001418255_00041"/>
<reference evidence="9" key="1">
    <citation type="submission" date="2015-08" db="EMBL/GenBank/DDBJ databases">
        <authorList>
            <person name="Varghese N."/>
        </authorList>
    </citation>
    <scope>NUCLEOTIDE SEQUENCE [LARGE SCALE GENOMIC DNA]</scope>
    <source>
        <strain evidence="9">DSM 18181</strain>
    </source>
</reference>
<dbReference type="GO" id="GO:0008610">
    <property type="term" value="P:lipid biosynthetic process"/>
    <property type="evidence" value="ECO:0007669"/>
    <property type="project" value="InterPro"/>
</dbReference>
<dbReference type="CDD" id="cd02440">
    <property type="entry name" value="AdoMet_MTases"/>
    <property type="match status" value="1"/>
</dbReference>
<keyword evidence="9" id="KW-1185">Reference proteome</keyword>
<accession>A0A0K6HPX4</accession>
<dbReference type="GO" id="GO:0032259">
    <property type="term" value="P:methylation"/>
    <property type="evidence" value="ECO:0007669"/>
    <property type="project" value="UniProtKB-KW"/>
</dbReference>
<dbReference type="AlphaFoldDB" id="A0A0K6HPX4"/>
<protein>
    <submittedName>
        <fullName evidence="8">Cyclopropane fatty-acyl-phospholipid synthase and related methyltransferases</fullName>
    </submittedName>
</protein>
<evidence type="ECO:0000256" key="1">
    <source>
        <dbReference type="ARBA" id="ARBA00010815"/>
    </source>
</evidence>
<name>A0A0K6HPX4_9BURK</name>
<evidence type="ECO:0000256" key="6">
    <source>
        <dbReference type="PIRSR" id="PIRSR003085-1"/>
    </source>
</evidence>
<evidence type="ECO:0000313" key="9">
    <source>
        <dbReference type="Proteomes" id="UP000183649"/>
    </source>
</evidence>
<dbReference type="InterPro" id="IPR003333">
    <property type="entry name" value="CMAS"/>
</dbReference>
<evidence type="ECO:0000256" key="2">
    <source>
        <dbReference type="ARBA" id="ARBA00022603"/>
    </source>
</evidence>
<gene>
    <name evidence="8" type="ORF">Ga0061069_10142</name>
</gene>
<evidence type="ECO:0000256" key="3">
    <source>
        <dbReference type="ARBA" id="ARBA00022679"/>
    </source>
</evidence>
<dbReference type="PIRSF" id="PIRSF003085">
    <property type="entry name" value="CMAS"/>
    <property type="match status" value="1"/>
</dbReference>
<feature type="compositionally biased region" description="Polar residues" evidence="7">
    <location>
        <begin position="1"/>
        <end position="12"/>
    </location>
</feature>
<evidence type="ECO:0000313" key="8">
    <source>
        <dbReference type="EMBL" id="CUA92934.1"/>
    </source>
</evidence>
<feature type="active site" evidence="6">
    <location>
        <position position="401"/>
    </location>
</feature>
<dbReference type="PANTHER" id="PTHR43667:SF2">
    <property type="entry name" value="FATTY ACID C-METHYL TRANSFERASE"/>
    <property type="match status" value="1"/>
</dbReference>
<keyword evidence="2 8" id="KW-0489">Methyltransferase</keyword>
<dbReference type="GO" id="GO:0008168">
    <property type="term" value="F:methyltransferase activity"/>
    <property type="evidence" value="ECO:0007669"/>
    <property type="project" value="UniProtKB-KW"/>
</dbReference>
<organism evidence="8 9">
    <name type="scientific">Thiomonas bhubaneswarensis</name>
    <dbReference type="NCBI Taxonomy" id="339866"/>
    <lineage>
        <taxon>Bacteria</taxon>
        <taxon>Pseudomonadati</taxon>
        <taxon>Pseudomonadota</taxon>
        <taxon>Betaproteobacteria</taxon>
        <taxon>Burkholderiales</taxon>
        <taxon>Thiomonas</taxon>
    </lineage>
</organism>
<keyword evidence="3 8" id="KW-0808">Transferase</keyword>